<dbReference type="GeneID" id="54547050"/>
<dbReference type="SUPFAM" id="SSF81301">
    <property type="entry name" value="Nucleotidyltransferase"/>
    <property type="match status" value="1"/>
</dbReference>
<dbReference type="Pfam" id="PF04229">
    <property type="entry name" value="GrpB"/>
    <property type="match status" value="1"/>
</dbReference>
<dbReference type="SUPFAM" id="SSF55729">
    <property type="entry name" value="Acyl-CoA N-acyltransferases (Nat)"/>
    <property type="match status" value="1"/>
</dbReference>
<dbReference type="AlphaFoldDB" id="A0A6A6JQJ4"/>
<proteinExistence type="predicted"/>
<dbReference type="PANTHER" id="PTHR34822">
    <property type="entry name" value="GRPB DOMAIN PROTEIN (AFU_ORTHOLOGUE AFUA_1G01530)"/>
    <property type="match status" value="1"/>
</dbReference>
<dbReference type="InterPro" id="IPR000182">
    <property type="entry name" value="GNAT_dom"/>
</dbReference>
<reference evidence="2" key="1">
    <citation type="journal article" date="2020" name="Stud. Mycol.">
        <title>101 Dothideomycetes genomes: a test case for predicting lifestyles and emergence of pathogens.</title>
        <authorList>
            <person name="Haridas S."/>
            <person name="Albert R."/>
            <person name="Binder M."/>
            <person name="Bloem J."/>
            <person name="Labutti K."/>
            <person name="Salamov A."/>
            <person name="Andreopoulos B."/>
            <person name="Baker S."/>
            <person name="Barry K."/>
            <person name="Bills G."/>
            <person name="Bluhm B."/>
            <person name="Cannon C."/>
            <person name="Castanera R."/>
            <person name="Culley D."/>
            <person name="Daum C."/>
            <person name="Ezra D."/>
            <person name="Gonzalez J."/>
            <person name="Henrissat B."/>
            <person name="Kuo A."/>
            <person name="Liang C."/>
            <person name="Lipzen A."/>
            <person name="Lutzoni F."/>
            <person name="Magnuson J."/>
            <person name="Mondo S."/>
            <person name="Nolan M."/>
            <person name="Ohm R."/>
            <person name="Pangilinan J."/>
            <person name="Park H.-J."/>
            <person name="Ramirez L."/>
            <person name="Alfaro M."/>
            <person name="Sun H."/>
            <person name="Tritt A."/>
            <person name="Yoshinaga Y."/>
            <person name="Zwiers L.-H."/>
            <person name="Turgeon B."/>
            <person name="Goodwin S."/>
            <person name="Spatafora J."/>
            <person name="Crous P."/>
            <person name="Grigoriev I."/>
        </authorList>
    </citation>
    <scope>NUCLEOTIDE SEQUENCE</scope>
    <source>
        <strain evidence="2">CBS 379.55</strain>
    </source>
</reference>
<keyword evidence="2" id="KW-0808">Transferase</keyword>
<name>A0A6A6JQJ4_WESOR</name>
<evidence type="ECO:0000313" key="2">
    <source>
        <dbReference type="EMBL" id="KAF2278901.1"/>
    </source>
</evidence>
<dbReference type="RefSeq" id="XP_033656440.1">
    <property type="nucleotide sequence ID" value="XM_033793875.1"/>
</dbReference>
<protein>
    <submittedName>
        <fullName evidence="2">Acyl-CoA N-acyltransferase</fullName>
    </submittedName>
</protein>
<dbReference type="PROSITE" id="PS51186">
    <property type="entry name" value="GNAT"/>
    <property type="match status" value="1"/>
</dbReference>
<dbReference type="InterPro" id="IPR016181">
    <property type="entry name" value="Acyl_CoA_acyltransferase"/>
</dbReference>
<dbReference type="InterPro" id="IPR043519">
    <property type="entry name" value="NT_sf"/>
</dbReference>
<dbReference type="Gene3D" id="3.40.630.30">
    <property type="match status" value="1"/>
</dbReference>
<dbReference type="Pfam" id="PF13302">
    <property type="entry name" value="Acetyltransf_3"/>
    <property type="match status" value="1"/>
</dbReference>
<keyword evidence="3" id="KW-1185">Reference proteome</keyword>
<evidence type="ECO:0000259" key="1">
    <source>
        <dbReference type="PROSITE" id="PS51186"/>
    </source>
</evidence>
<dbReference type="Proteomes" id="UP000800097">
    <property type="component" value="Unassembled WGS sequence"/>
</dbReference>
<dbReference type="InterPro" id="IPR007344">
    <property type="entry name" value="GrpB/CoaE"/>
</dbReference>
<dbReference type="GO" id="GO:0016747">
    <property type="term" value="F:acyltransferase activity, transferring groups other than amino-acyl groups"/>
    <property type="evidence" value="ECO:0007669"/>
    <property type="project" value="InterPro"/>
</dbReference>
<sequence>MPIVVEHYNPAWPQHFEKIKSTLHTYLRDVTIVSIEHVGSTSVPGLAAKPIIDIDIIVTRDNVQPAIDALVQNGGFTYIGELGIVDRHALRDPDQSPARNTYVCVEGAFQVRNHLGLRDTLRSNPELRDEYSNVKLNLAAQGVEDIGTYIRGKNAVIQKILKASGLLTDDELRTVNSVNTDGGQIAGTKTERLLLREFVYGDLDGFYELESNPEVVRYQGFPPRTREEAKELILEIIRNASVAPRSHVELAVIYNQTFIGRVGARISHAQTEGRDTSRTANLWYSFKPEWHGQGFATEAIRKFVELLGSPLRLEIECDPRNKRSVKMAERLGFQKVREIEKAYENKGEWVGSVVFEKEI</sequence>
<dbReference type="OrthoDB" id="630895at2759"/>
<accession>A0A6A6JQJ4</accession>
<organism evidence="2 3">
    <name type="scientific">Westerdykella ornata</name>
    <dbReference type="NCBI Taxonomy" id="318751"/>
    <lineage>
        <taxon>Eukaryota</taxon>
        <taxon>Fungi</taxon>
        <taxon>Dikarya</taxon>
        <taxon>Ascomycota</taxon>
        <taxon>Pezizomycotina</taxon>
        <taxon>Dothideomycetes</taxon>
        <taxon>Pleosporomycetidae</taxon>
        <taxon>Pleosporales</taxon>
        <taxon>Sporormiaceae</taxon>
        <taxon>Westerdykella</taxon>
    </lineage>
</organism>
<keyword evidence="2" id="KW-0012">Acyltransferase</keyword>
<dbReference type="PANTHER" id="PTHR34822:SF1">
    <property type="entry name" value="GRPB FAMILY PROTEIN"/>
    <property type="match status" value="1"/>
</dbReference>
<dbReference type="EMBL" id="ML986487">
    <property type="protein sequence ID" value="KAF2278901.1"/>
    <property type="molecule type" value="Genomic_DNA"/>
</dbReference>
<feature type="domain" description="N-acetyltransferase" evidence="1">
    <location>
        <begin position="193"/>
        <end position="359"/>
    </location>
</feature>
<evidence type="ECO:0000313" key="3">
    <source>
        <dbReference type="Proteomes" id="UP000800097"/>
    </source>
</evidence>
<dbReference type="Gene3D" id="3.30.460.10">
    <property type="entry name" value="Beta Polymerase, domain 2"/>
    <property type="match status" value="1"/>
</dbReference>
<gene>
    <name evidence="2" type="ORF">EI97DRAFT_223061</name>
</gene>